<comment type="caution">
    <text evidence="2">The sequence shown here is derived from an EMBL/GenBank/DDBJ whole genome shotgun (WGS) entry which is preliminary data.</text>
</comment>
<evidence type="ECO:0000259" key="1">
    <source>
        <dbReference type="Pfam" id="PF01526"/>
    </source>
</evidence>
<dbReference type="Proteomes" id="UP000660454">
    <property type="component" value="Unassembled WGS sequence"/>
</dbReference>
<dbReference type="InterPro" id="IPR002513">
    <property type="entry name" value="Tn3_Tnp_DDE_dom"/>
</dbReference>
<dbReference type="EMBL" id="BOOF01000012">
    <property type="protein sequence ID" value="GIH61855.1"/>
    <property type="molecule type" value="Genomic_DNA"/>
</dbReference>
<name>A0ABQ4GKG3_9ACTN</name>
<reference evidence="2 3" key="1">
    <citation type="submission" date="2021-01" db="EMBL/GenBank/DDBJ databases">
        <title>Whole genome shotgun sequence of Microbispora siamensis NBRC 104113.</title>
        <authorList>
            <person name="Komaki H."/>
            <person name="Tamura T."/>
        </authorList>
    </citation>
    <scope>NUCLEOTIDE SEQUENCE [LARGE SCALE GENOMIC DNA]</scope>
    <source>
        <strain evidence="2 3">NBRC 104113</strain>
    </source>
</reference>
<evidence type="ECO:0000313" key="3">
    <source>
        <dbReference type="Proteomes" id="UP000660454"/>
    </source>
</evidence>
<accession>A0ABQ4GKG3</accession>
<dbReference type="RefSeq" id="WP_275414129.1">
    <property type="nucleotide sequence ID" value="NZ_BOOF01000012.1"/>
</dbReference>
<feature type="domain" description="Tn3 transposase DDE" evidence="1">
    <location>
        <begin position="40"/>
        <end position="85"/>
    </location>
</feature>
<protein>
    <recommendedName>
        <fullName evidence="1">Tn3 transposase DDE domain-containing protein</fullName>
    </recommendedName>
</protein>
<evidence type="ECO:0000313" key="2">
    <source>
        <dbReference type="EMBL" id="GIH61855.1"/>
    </source>
</evidence>
<keyword evidence="3" id="KW-1185">Reference proteome</keyword>
<organism evidence="2 3">
    <name type="scientific">Microbispora siamensis</name>
    <dbReference type="NCBI Taxonomy" id="564413"/>
    <lineage>
        <taxon>Bacteria</taxon>
        <taxon>Bacillati</taxon>
        <taxon>Actinomycetota</taxon>
        <taxon>Actinomycetes</taxon>
        <taxon>Streptosporangiales</taxon>
        <taxon>Streptosporangiaceae</taxon>
        <taxon>Microbispora</taxon>
    </lineage>
</organism>
<gene>
    <name evidence="2" type="ORF">Msi02_26720</name>
</gene>
<dbReference type="Pfam" id="PF01526">
    <property type="entry name" value="DDE_Tnp_Tn3"/>
    <property type="match status" value="1"/>
</dbReference>
<sequence>MLIANRLINLARRASDRGRLARLPQSETGGPHSWRRCRILQNLDGGVKPEMVATDNASYSDMAFGLYKMPGFRFASRFRELDDQRS</sequence>
<proteinExistence type="predicted"/>